<dbReference type="GeneID" id="87830562"/>
<reference evidence="1" key="2">
    <citation type="submission" date="2023-05" db="EMBL/GenBank/DDBJ databases">
        <authorList>
            <consortium name="Lawrence Berkeley National Laboratory"/>
            <person name="Steindorff A."/>
            <person name="Hensen N."/>
            <person name="Bonometti L."/>
            <person name="Westerberg I."/>
            <person name="Brannstrom I.O."/>
            <person name="Guillou S."/>
            <person name="Cros-Aarteil S."/>
            <person name="Calhoun S."/>
            <person name="Haridas S."/>
            <person name="Kuo A."/>
            <person name="Mondo S."/>
            <person name="Pangilinan J."/>
            <person name="Riley R."/>
            <person name="Labutti K."/>
            <person name="Andreopoulos B."/>
            <person name="Lipzen A."/>
            <person name="Chen C."/>
            <person name="Yanf M."/>
            <person name="Daum C."/>
            <person name="Ng V."/>
            <person name="Clum A."/>
            <person name="Ohm R."/>
            <person name="Martin F."/>
            <person name="Silar P."/>
            <person name="Natvig D."/>
            <person name="Lalanne C."/>
            <person name="Gautier V."/>
            <person name="Ament-Velasquez S.L."/>
            <person name="Kruys A."/>
            <person name="Hutchinson M.I."/>
            <person name="Powell A.J."/>
            <person name="Barry K."/>
            <person name="Miller A.N."/>
            <person name="Grigoriev I.V."/>
            <person name="Debuchy R."/>
            <person name="Gladieux P."/>
            <person name="Thoren M.H."/>
            <person name="Johannesson H."/>
        </authorList>
    </citation>
    <scope>NUCLEOTIDE SEQUENCE</scope>
    <source>
        <strain evidence="1">CBS 731.68</strain>
    </source>
</reference>
<evidence type="ECO:0000313" key="1">
    <source>
        <dbReference type="EMBL" id="KAK4119779.1"/>
    </source>
</evidence>
<dbReference type="AlphaFoldDB" id="A0AAN6TSD1"/>
<evidence type="ECO:0000313" key="2">
    <source>
        <dbReference type="Proteomes" id="UP001302602"/>
    </source>
</evidence>
<keyword evidence="2" id="KW-1185">Reference proteome</keyword>
<dbReference type="RefSeq" id="XP_062643552.1">
    <property type="nucleotide sequence ID" value="XM_062793793.1"/>
</dbReference>
<comment type="caution">
    <text evidence="1">The sequence shown here is derived from an EMBL/GenBank/DDBJ whole genome shotgun (WGS) entry which is preliminary data.</text>
</comment>
<reference evidence="1" key="1">
    <citation type="journal article" date="2023" name="Mol. Phylogenet. Evol.">
        <title>Genome-scale phylogeny and comparative genomics of the fungal order Sordariales.</title>
        <authorList>
            <person name="Hensen N."/>
            <person name="Bonometti L."/>
            <person name="Westerberg I."/>
            <person name="Brannstrom I.O."/>
            <person name="Guillou S."/>
            <person name="Cros-Aarteil S."/>
            <person name="Calhoun S."/>
            <person name="Haridas S."/>
            <person name="Kuo A."/>
            <person name="Mondo S."/>
            <person name="Pangilinan J."/>
            <person name="Riley R."/>
            <person name="LaButti K."/>
            <person name="Andreopoulos B."/>
            <person name="Lipzen A."/>
            <person name="Chen C."/>
            <person name="Yan M."/>
            <person name="Daum C."/>
            <person name="Ng V."/>
            <person name="Clum A."/>
            <person name="Steindorff A."/>
            <person name="Ohm R.A."/>
            <person name="Martin F."/>
            <person name="Silar P."/>
            <person name="Natvig D.O."/>
            <person name="Lalanne C."/>
            <person name="Gautier V."/>
            <person name="Ament-Velasquez S.L."/>
            <person name="Kruys A."/>
            <person name="Hutchinson M.I."/>
            <person name="Powell A.J."/>
            <person name="Barry K."/>
            <person name="Miller A.N."/>
            <person name="Grigoriev I.V."/>
            <person name="Debuchy R."/>
            <person name="Gladieux P."/>
            <person name="Hiltunen Thoren M."/>
            <person name="Johannesson H."/>
        </authorList>
    </citation>
    <scope>NUCLEOTIDE SEQUENCE</scope>
    <source>
        <strain evidence="1">CBS 731.68</strain>
    </source>
</reference>
<dbReference type="Proteomes" id="UP001302602">
    <property type="component" value="Unassembled WGS sequence"/>
</dbReference>
<sequence length="60" mass="6803">MPINSMVNQSLFTTLKIQSTALTGNSFFQRISQRSSPCRFQQIVQRACQGLEPAEVRDEI</sequence>
<name>A0AAN6TSD1_9PEZI</name>
<protein>
    <submittedName>
        <fullName evidence="1">Uncharacterized protein</fullName>
    </submittedName>
</protein>
<dbReference type="EMBL" id="MU853244">
    <property type="protein sequence ID" value="KAK4119779.1"/>
    <property type="molecule type" value="Genomic_DNA"/>
</dbReference>
<organism evidence="1 2">
    <name type="scientific">Parathielavia appendiculata</name>
    <dbReference type="NCBI Taxonomy" id="2587402"/>
    <lineage>
        <taxon>Eukaryota</taxon>
        <taxon>Fungi</taxon>
        <taxon>Dikarya</taxon>
        <taxon>Ascomycota</taxon>
        <taxon>Pezizomycotina</taxon>
        <taxon>Sordariomycetes</taxon>
        <taxon>Sordariomycetidae</taxon>
        <taxon>Sordariales</taxon>
        <taxon>Chaetomiaceae</taxon>
        <taxon>Parathielavia</taxon>
    </lineage>
</organism>
<accession>A0AAN6TSD1</accession>
<proteinExistence type="predicted"/>
<gene>
    <name evidence="1" type="ORF">N657DRAFT_649750</name>
</gene>